<organism evidence="1 2">
    <name type="scientific">Pangasius djambal</name>
    <dbReference type="NCBI Taxonomy" id="1691987"/>
    <lineage>
        <taxon>Eukaryota</taxon>
        <taxon>Metazoa</taxon>
        <taxon>Chordata</taxon>
        <taxon>Craniata</taxon>
        <taxon>Vertebrata</taxon>
        <taxon>Euteleostomi</taxon>
        <taxon>Actinopterygii</taxon>
        <taxon>Neopterygii</taxon>
        <taxon>Teleostei</taxon>
        <taxon>Ostariophysi</taxon>
        <taxon>Siluriformes</taxon>
        <taxon>Pangasiidae</taxon>
        <taxon>Pangasius</taxon>
    </lineage>
</organism>
<dbReference type="Proteomes" id="UP000830395">
    <property type="component" value="Chromosome 13"/>
</dbReference>
<sequence length="87" mass="10106">MERDEKAAAQEHDYCRAPTASALTDDQTNENDALERKLQELEAKLETVHFQTAFTAADEDTKFHRRVTESPDISWEHSLDEIQVHHR</sequence>
<protein>
    <submittedName>
        <fullName evidence="1">Uncharacterized protein</fullName>
    </submittedName>
</protein>
<gene>
    <name evidence="1" type="ORF">PDJAM_G00044970</name>
</gene>
<dbReference type="EMBL" id="CM040987">
    <property type="protein sequence ID" value="MCJ8739248.1"/>
    <property type="molecule type" value="Genomic_DNA"/>
</dbReference>
<feature type="non-terminal residue" evidence="1">
    <location>
        <position position="87"/>
    </location>
</feature>
<reference evidence="1" key="1">
    <citation type="submission" date="2020-02" db="EMBL/GenBank/DDBJ databases">
        <title>Genome sequencing of the panga catfish, Pangasius djambal.</title>
        <authorList>
            <person name="Wen M."/>
            <person name="Zahm M."/>
            <person name="Roques C."/>
            <person name="Cabau C."/>
            <person name="Klopp C."/>
            <person name="Donnadieu C."/>
            <person name="Jouanno E."/>
            <person name="Avarre J.-C."/>
            <person name="Campet M."/>
            <person name="Ha T."/>
            <person name="Dugue R."/>
            <person name="Lampietro C."/>
            <person name="Louis A."/>
            <person name="Herpin A."/>
            <person name="Echchiki A."/>
            <person name="Berthelot C."/>
            <person name="Parey E."/>
            <person name="Roest-Crollius H."/>
            <person name="Braasch I."/>
            <person name="Postlethwait J.H."/>
            <person name="Bobe J."/>
            <person name="Montfort J."/>
            <person name="Bouchez O."/>
            <person name="Begum T."/>
            <person name="Schartl M."/>
            <person name="Gustiano R."/>
            <person name="Guiguen Y."/>
        </authorList>
    </citation>
    <scope>NUCLEOTIDE SEQUENCE</scope>
    <source>
        <strain evidence="1">Pdj_M5554</strain>
    </source>
</reference>
<keyword evidence="2" id="KW-1185">Reference proteome</keyword>
<name>A0ACC5YUP3_9TELE</name>
<accession>A0ACC5YUP3</accession>
<evidence type="ECO:0000313" key="2">
    <source>
        <dbReference type="Proteomes" id="UP000830395"/>
    </source>
</evidence>
<proteinExistence type="predicted"/>
<comment type="caution">
    <text evidence="1">The sequence shown here is derived from an EMBL/GenBank/DDBJ whole genome shotgun (WGS) entry which is preliminary data.</text>
</comment>
<evidence type="ECO:0000313" key="1">
    <source>
        <dbReference type="EMBL" id="MCJ8739248.1"/>
    </source>
</evidence>